<dbReference type="InterPro" id="IPR029058">
    <property type="entry name" value="AB_hydrolase_fold"/>
</dbReference>
<dbReference type="SUPFAM" id="SSF53474">
    <property type="entry name" value="alpha/beta-Hydrolases"/>
    <property type="match status" value="1"/>
</dbReference>
<dbReference type="InterPro" id="IPR000639">
    <property type="entry name" value="Epox_hydrolase-like"/>
</dbReference>
<name>A0ABU2UP12_9ACTN</name>
<dbReference type="GO" id="GO:0016787">
    <property type="term" value="F:hydrolase activity"/>
    <property type="evidence" value="ECO:0007669"/>
    <property type="project" value="UniProtKB-KW"/>
</dbReference>
<dbReference type="PANTHER" id="PTHR42977:SF1">
    <property type="entry name" value="BLR6576 PROTEIN"/>
    <property type="match status" value="1"/>
</dbReference>
<dbReference type="PRINTS" id="PR00412">
    <property type="entry name" value="EPOXHYDRLASE"/>
</dbReference>
<dbReference type="InterPro" id="IPR051340">
    <property type="entry name" value="Haloalkane_dehalogenase"/>
</dbReference>
<evidence type="ECO:0000259" key="1">
    <source>
        <dbReference type="Pfam" id="PF00561"/>
    </source>
</evidence>
<keyword evidence="2" id="KW-0378">Hydrolase</keyword>
<dbReference type="Proteomes" id="UP001180489">
    <property type="component" value="Unassembled WGS sequence"/>
</dbReference>
<organism evidence="2 3">
    <name type="scientific">Streptomyces hintoniae</name>
    <dbReference type="NCBI Taxonomy" id="3075521"/>
    <lineage>
        <taxon>Bacteria</taxon>
        <taxon>Bacillati</taxon>
        <taxon>Actinomycetota</taxon>
        <taxon>Actinomycetes</taxon>
        <taxon>Kitasatosporales</taxon>
        <taxon>Streptomycetaceae</taxon>
        <taxon>Streptomyces</taxon>
    </lineage>
</organism>
<dbReference type="PANTHER" id="PTHR42977">
    <property type="entry name" value="HYDROLASE-RELATED"/>
    <property type="match status" value="1"/>
</dbReference>
<dbReference type="PRINTS" id="PR00111">
    <property type="entry name" value="ABHYDROLASE"/>
</dbReference>
<dbReference type="Pfam" id="PF00561">
    <property type="entry name" value="Abhydrolase_1"/>
    <property type="match status" value="1"/>
</dbReference>
<comment type="caution">
    <text evidence="2">The sequence shown here is derived from an EMBL/GenBank/DDBJ whole genome shotgun (WGS) entry which is preliminary data.</text>
</comment>
<protein>
    <submittedName>
        <fullName evidence="2">Alpha/beta hydrolase</fullName>
    </submittedName>
</protein>
<reference evidence="2" key="1">
    <citation type="submission" date="2024-05" db="EMBL/GenBank/DDBJ databases">
        <title>30 novel species of actinomycetes from the DSMZ collection.</title>
        <authorList>
            <person name="Nouioui I."/>
        </authorList>
    </citation>
    <scope>NUCLEOTIDE SEQUENCE</scope>
    <source>
        <strain evidence="2">DSM 41014</strain>
    </source>
</reference>
<keyword evidence="3" id="KW-1185">Reference proteome</keyword>
<dbReference type="RefSeq" id="WP_311636186.1">
    <property type="nucleotide sequence ID" value="NZ_JAVRFF010000026.1"/>
</dbReference>
<dbReference type="InterPro" id="IPR000073">
    <property type="entry name" value="AB_hydrolase_1"/>
</dbReference>
<evidence type="ECO:0000313" key="2">
    <source>
        <dbReference type="EMBL" id="MDT0474929.1"/>
    </source>
</evidence>
<dbReference type="EMBL" id="JAVRFF010000026">
    <property type="protein sequence ID" value="MDT0474929.1"/>
    <property type="molecule type" value="Genomic_DNA"/>
</dbReference>
<accession>A0ABU2UP12</accession>
<dbReference type="Gene3D" id="3.40.50.1820">
    <property type="entry name" value="alpha/beta hydrolase"/>
    <property type="match status" value="1"/>
</dbReference>
<sequence>MVAVHHRTVDVGGLTVFYREAGPADAPVLLLLHGYPTSSHMFRHLIPALAGPYRVIAPDHIGFGRSSAPDTADFPYTFDALAEVTRGFLTALGVHRYALYVQDYGAPIGWRLALASPDAVLGVVSQNGNAYEEGFVADFWEPVWAYGAHRTPENEARLRPALGREAVEWQYTHGVPDPSLIDPDVWEHDLALLARPGVDRAQLALFGDYSGNRALYPAVQAWLRSSRVPVLAVWGRNDEIFGPAGAEAFRRDAPDAEVVLLDGGHFLLESHGDEVADAVLRFRSRVTGAQDGVRRPRRPS</sequence>
<evidence type="ECO:0000313" key="3">
    <source>
        <dbReference type="Proteomes" id="UP001180489"/>
    </source>
</evidence>
<feature type="domain" description="AB hydrolase-1" evidence="1">
    <location>
        <begin position="27"/>
        <end position="270"/>
    </location>
</feature>
<gene>
    <name evidence="2" type="ORF">RM863_22660</name>
</gene>
<proteinExistence type="predicted"/>